<dbReference type="AlphaFoldDB" id="A0A2N7VSN9"/>
<dbReference type="Proteomes" id="UP000235616">
    <property type="component" value="Unassembled WGS sequence"/>
</dbReference>
<gene>
    <name evidence="1" type="ORF">C0Z18_11210</name>
</gene>
<dbReference type="InterPro" id="IPR007460">
    <property type="entry name" value="BrnT_toxin"/>
</dbReference>
<dbReference type="Pfam" id="PF04365">
    <property type="entry name" value="BrnT_toxin"/>
    <property type="match status" value="1"/>
</dbReference>
<name>A0A2N7VSN9_9BURK</name>
<keyword evidence="2" id="KW-1185">Reference proteome</keyword>
<dbReference type="Gene3D" id="3.10.450.530">
    <property type="entry name" value="Ribonuclease toxin, BrnT, of type II toxin-antitoxin system"/>
    <property type="match status" value="1"/>
</dbReference>
<reference evidence="1 2" key="1">
    <citation type="submission" date="2018-01" db="EMBL/GenBank/DDBJ databases">
        <title>Whole genome analyses suggest that Burkholderia sensu lato contains two further novel genera in the rhizoxinica-symbiotica group Mycetohabitans gen. nov., and Trinickia gen. nov.: implications for the evolution of diazotrophy and nodulation in the Burkholderiaceae.</title>
        <authorList>
            <person name="Estrada-de los Santos P."/>
            <person name="Palmer M."/>
            <person name="Chavez-Ramirez B."/>
            <person name="Beukes C."/>
            <person name="Steenkamp E.T."/>
            <person name="Hirsch A.M."/>
            <person name="Manyaka P."/>
            <person name="Maluk M."/>
            <person name="Lafos M."/>
            <person name="Crook M."/>
            <person name="Gross E."/>
            <person name="Simon M.F."/>
            <person name="Bueno dos Reis Junior F."/>
            <person name="Poole P.S."/>
            <person name="Venter S.N."/>
            <person name="James E.K."/>
        </authorList>
    </citation>
    <scope>NUCLEOTIDE SEQUENCE [LARGE SCALE GENOMIC DNA]</scope>
    <source>
        <strain evidence="1 2">GIMN1.004</strain>
    </source>
</reference>
<organism evidence="1 2">
    <name type="scientific">Trinickia dabaoshanensis</name>
    <dbReference type="NCBI Taxonomy" id="564714"/>
    <lineage>
        <taxon>Bacteria</taxon>
        <taxon>Pseudomonadati</taxon>
        <taxon>Pseudomonadota</taxon>
        <taxon>Betaproteobacteria</taxon>
        <taxon>Burkholderiales</taxon>
        <taxon>Burkholderiaceae</taxon>
        <taxon>Trinickia</taxon>
    </lineage>
</organism>
<dbReference type="InterPro" id="IPR038573">
    <property type="entry name" value="BrnT_sf"/>
</dbReference>
<protein>
    <submittedName>
        <fullName evidence="1">BrnT family toxin</fullName>
    </submittedName>
</protein>
<proteinExistence type="predicted"/>
<sequence>MNISYDPKKSRANVDTRGLSFESAREFEMAEALIVEDMRKVYSERRFQALGYIGHRLHMLVFTPRDGNVHVISLRKANAREVTRYEQTKSE</sequence>
<evidence type="ECO:0000313" key="1">
    <source>
        <dbReference type="EMBL" id="PMS20168.1"/>
    </source>
</evidence>
<dbReference type="OrthoDB" id="9798158at2"/>
<comment type="caution">
    <text evidence="1">The sequence shown here is derived from an EMBL/GenBank/DDBJ whole genome shotgun (WGS) entry which is preliminary data.</text>
</comment>
<evidence type="ECO:0000313" key="2">
    <source>
        <dbReference type="Proteomes" id="UP000235616"/>
    </source>
</evidence>
<accession>A0A2N7VSN9</accession>
<dbReference type="EMBL" id="PNYA01000009">
    <property type="protein sequence ID" value="PMS20168.1"/>
    <property type="molecule type" value="Genomic_DNA"/>
</dbReference>